<dbReference type="PANTHER" id="PTHR38046:SF1">
    <property type="entry name" value="CRYPTIC LOCI REGULATOR 2"/>
    <property type="match status" value="1"/>
</dbReference>
<dbReference type="EMBL" id="NAJN01000975">
    <property type="protein sequence ID" value="TKA66874.1"/>
    <property type="molecule type" value="Genomic_DNA"/>
</dbReference>
<reference evidence="3 4" key="1">
    <citation type="submission" date="2017-03" db="EMBL/GenBank/DDBJ databases">
        <title>Genomes of endolithic fungi from Antarctica.</title>
        <authorList>
            <person name="Coleine C."/>
            <person name="Masonjones S."/>
            <person name="Stajich J.E."/>
        </authorList>
    </citation>
    <scope>NUCLEOTIDE SEQUENCE [LARGE SCALE GENOMIC DNA]</scope>
    <source>
        <strain evidence="3 4">CCFEE 5187</strain>
    </source>
</reference>
<feature type="region of interest" description="Disordered" evidence="1">
    <location>
        <begin position="1"/>
        <end position="32"/>
    </location>
</feature>
<dbReference type="Proteomes" id="UP000308768">
    <property type="component" value="Unassembled WGS sequence"/>
</dbReference>
<dbReference type="STRING" id="331657.A0A4U0WTJ6"/>
<dbReference type="OrthoDB" id="438224at2759"/>
<gene>
    <name evidence="3" type="ORF">B0A49_06561</name>
</gene>
<evidence type="ECO:0000313" key="3">
    <source>
        <dbReference type="EMBL" id="TKA66874.1"/>
    </source>
</evidence>
<evidence type="ECO:0000256" key="1">
    <source>
        <dbReference type="SAM" id="MobiDB-lite"/>
    </source>
</evidence>
<feature type="domain" description="Cryptic loci regulator 2 N-terminal" evidence="2">
    <location>
        <begin position="57"/>
        <end position="121"/>
    </location>
</feature>
<dbReference type="GO" id="GO:0031934">
    <property type="term" value="C:mating-type region heterochromatin"/>
    <property type="evidence" value="ECO:0007669"/>
    <property type="project" value="TreeGrafter"/>
</dbReference>
<dbReference type="AlphaFoldDB" id="A0A4U0WTJ6"/>
<dbReference type="InterPro" id="IPR038986">
    <property type="entry name" value="Clr2"/>
</dbReference>
<proteinExistence type="predicted"/>
<organism evidence="3 4">
    <name type="scientific">Cryomyces minteri</name>
    <dbReference type="NCBI Taxonomy" id="331657"/>
    <lineage>
        <taxon>Eukaryota</taxon>
        <taxon>Fungi</taxon>
        <taxon>Dikarya</taxon>
        <taxon>Ascomycota</taxon>
        <taxon>Pezizomycotina</taxon>
        <taxon>Dothideomycetes</taxon>
        <taxon>Dothideomycetes incertae sedis</taxon>
        <taxon>Cryomyces</taxon>
    </lineage>
</organism>
<dbReference type="PANTHER" id="PTHR38046">
    <property type="entry name" value="CRYPTIC LOCI REGULATOR 2"/>
    <property type="match status" value="1"/>
</dbReference>
<feature type="compositionally biased region" description="Polar residues" evidence="1">
    <location>
        <begin position="11"/>
        <end position="27"/>
    </location>
</feature>
<keyword evidence="4" id="KW-1185">Reference proteome</keyword>
<feature type="non-terminal residue" evidence="3">
    <location>
        <position position="357"/>
    </location>
</feature>
<evidence type="ECO:0000259" key="2">
    <source>
        <dbReference type="Pfam" id="PF16761"/>
    </source>
</evidence>
<evidence type="ECO:0000313" key="4">
    <source>
        <dbReference type="Proteomes" id="UP000308768"/>
    </source>
</evidence>
<dbReference type="GO" id="GO:0033553">
    <property type="term" value="C:rDNA heterochromatin"/>
    <property type="evidence" value="ECO:0007669"/>
    <property type="project" value="TreeGrafter"/>
</dbReference>
<accession>A0A4U0WTJ6</accession>
<comment type="caution">
    <text evidence="3">The sequence shown here is derived from an EMBL/GenBank/DDBJ whole genome shotgun (WGS) entry which is preliminary data.</text>
</comment>
<sequence length="357" mass="40447">MSSRVEIVPINTGSNGDPSHRPSTGTHTLDDPPTNYLEKLGTLWMKHRGDARPGILYKLDKLPDGYTVWEKPRKTDPKHVDKWLFGNPNHKTFDSPNRFFPHFLHLMNSGGNSVDCPCTVCTTRGRSMSTAGVSTRLPGADAASHEAVNDIAGVPLDCEGTPDVFQILIDKLKRDHKLDTPITQLMSLNWCAHRLMAQGILETLAGTANWLPRPLEMALFVREFEKDEELCRDSSGNFRLYNTKTKAFSGFPEWEAGVIGEVPQEELRLDDLITETEKETNVSMSGIRVEPYSNPNLASTSTKDNKFWSKRHKYVPMHHVRPFIFWQEYLRGIPEQEWHPTIKHVLTAMATLALTDR</sequence>
<dbReference type="InterPro" id="IPR031915">
    <property type="entry name" value="Clr2_N"/>
</dbReference>
<protein>
    <recommendedName>
        <fullName evidence="2">Cryptic loci regulator 2 N-terminal domain-containing protein</fullName>
    </recommendedName>
</protein>
<dbReference type="GO" id="GO:0070824">
    <property type="term" value="C:SHREC complex"/>
    <property type="evidence" value="ECO:0007669"/>
    <property type="project" value="InterPro"/>
</dbReference>
<dbReference type="GO" id="GO:0030466">
    <property type="term" value="P:silent mating-type cassette heterochromatin formation"/>
    <property type="evidence" value="ECO:0007669"/>
    <property type="project" value="TreeGrafter"/>
</dbReference>
<dbReference type="Pfam" id="PF16761">
    <property type="entry name" value="Clr2_transil"/>
    <property type="match status" value="1"/>
</dbReference>
<name>A0A4U0WTJ6_9PEZI</name>